<keyword evidence="1" id="KW-0812">Transmembrane</keyword>
<reference evidence="3 4" key="1">
    <citation type="submission" date="2019-01" db="EMBL/GenBank/DDBJ databases">
        <title>Genome sequencing of strain FW100M-2.</title>
        <authorList>
            <person name="Heo J."/>
            <person name="Kim S.-J."/>
            <person name="Kim J.-S."/>
            <person name="Hong S.-B."/>
            <person name="Kwon S.-W."/>
        </authorList>
    </citation>
    <scope>NUCLEOTIDE SEQUENCE [LARGE SCALE GENOMIC DNA]</scope>
    <source>
        <strain evidence="3 4">FW100M-2</strain>
    </source>
</reference>
<dbReference type="Proteomes" id="UP000293568">
    <property type="component" value="Chromosome"/>
</dbReference>
<evidence type="ECO:0000313" key="3">
    <source>
        <dbReference type="EMBL" id="QAY67739.1"/>
    </source>
</evidence>
<feature type="domain" description="SLH" evidence="2">
    <location>
        <begin position="136"/>
        <end position="198"/>
    </location>
</feature>
<evidence type="ECO:0000313" key="4">
    <source>
        <dbReference type="Proteomes" id="UP000293568"/>
    </source>
</evidence>
<feature type="transmembrane region" description="Helical" evidence="1">
    <location>
        <begin position="52"/>
        <end position="71"/>
    </location>
</feature>
<evidence type="ECO:0000256" key="1">
    <source>
        <dbReference type="SAM" id="Phobius"/>
    </source>
</evidence>
<dbReference type="Pfam" id="PF00395">
    <property type="entry name" value="SLH"/>
    <property type="match status" value="2"/>
</dbReference>
<name>A0A4P6F0V4_9BACL</name>
<organism evidence="3 4">
    <name type="scientific">Paenibacillus protaetiae</name>
    <dbReference type="NCBI Taxonomy" id="2509456"/>
    <lineage>
        <taxon>Bacteria</taxon>
        <taxon>Bacillati</taxon>
        <taxon>Bacillota</taxon>
        <taxon>Bacilli</taxon>
        <taxon>Bacillales</taxon>
        <taxon>Paenibacillaceae</taxon>
        <taxon>Paenibacillus</taxon>
    </lineage>
</organism>
<dbReference type="PROSITE" id="PS51272">
    <property type="entry name" value="SLH"/>
    <property type="match status" value="2"/>
</dbReference>
<dbReference type="OrthoDB" id="1706086at2"/>
<dbReference type="AlphaFoldDB" id="A0A4P6F0V4"/>
<dbReference type="EMBL" id="CP035492">
    <property type="protein sequence ID" value="QAY67739.1"/>
    <property type="molecule type" value="Genomic_DNA"/>
</dbReference>
<feature type="domain" description="SLH" evidence="2">
    <location>
        <begin position="71"/>
        <end position="134"/>
    </location>
</feature>
<accession>A0A4P6F0V4</accession>
<proteinExistence type="predicted"/>
<dbReference type="InterPro" id="IPR001119">
    <property type="entry name" value="SLH_dom"/>
</dbReference>
<sequence length="885" mass="93470">MGADIIYMNHCSSSGRGVNRQMRETSNNLQQQNSQQPKQFRGGEKKVMKKKIASAAIAASMIIPMAVPAFAATTTPSDVVGTPVQSAVEELTALGIINGYTDGTFKPENSITRAELAKIIVVATGNEASAKLMQNVAPTFKDVKANEWYTGYINVAAAKGFIQGYNGEYRPGDTVKFEEVAAILVRALGYKEANLGGQWPYNYIIAGQDAGLFGDLTVATGTSANRGVVAQMASNALNAWLVSYDKDGALIEPGTEGSKKLISKLGATEDATLLTDSVDDQDQIVLSTGPADVDDNFIVTGGESLTDLLGHTVTVLKKNGKVVSITDATSSSNIVTGKLTAAQADILDADTVLVTNSAGTKLTLNADADLHLYVNNTEVDSTNDDLAKDQNVVVILNNKKVQAVLAVNTLSNLVVDDVEEYDDYLLVNTKSGDSYQVNKNTIVTLNGKAAKASDLKENDIISVVANGDDADQAVTLTATRNSVTGDLDGHEEVVKGATHTHYYTVNGKDYKYVGAAASLDDSNVDSEYTFYLNANGEVAYFEAVNAADSSAFGVVYSVETGSFVVDGQAQATNKKVVYYSFADQKKVTAYTTAAKAGDLAEGTLTEIFFDEDGLVDFDGPNNNKTPKVLDIASTSETVSSVSASSLKTEEKGSYTLNSNTAYYFVKYGTDGKVSSVSAATADDLTKGDVVSVQQNKGTASYVLITENKDAAEDLAQVQGLFVGTSTKKVGDTTHFYVKLAVNGTVTSYEVTEALYDVLTDDTTGAEVNEVITLPAGSGVYDVATSPAVPVISSLAALNGVVVDRNNNQITDTNGTTTVTTDDVVYLVNSATQYYVIDADGNYSKSTLTKVQELSKKTADYDTVVVKTGETAGSSEYAGVVIVVAK</sequence>
<protein>
    <submittedName>
        <fullName evidence="3">S-layer homology domain-containing protein</fullName>
    </submittedName>
</protein>
<dbReference type="KEGG" id="pprt:ET464_16450"/>
<keyword evidence="1" id="KW-1133">Transmembrane helix</keyword>
<keyword evidence="1" id="KW-0472">Membrane</keyword>
<evidence type="ECO:0000259" key="2">
    <source>
        <dbReference type="PROSITE" id="PS51272"/>
    </source>
</evidence>
<keyword evidence="4" id="KW-1185">Reference proteome</keyword>
<gene>
    <name evidence="3" type="ORF">ET464_16450</name>
</gene>